<reference evidence="2 3" key="1">
    <citation type="submission" date="2016-07" db="EMBL/GenBank/DDBJ databases">
        <title>Pervasive Adenine N6-methylation of Active Genes in Fungi.</title>
        <authorList>
            <consortium name="DOE Joint Genome Institute"/>
            <person name="Mondo S.J."/>
            <person name="Dannebaum R.O."/>
            <person name="Kuo R.C."/>
            <person name="Labutti K."/>
            <person name="Haridas S."/>
            <person name="Kuo A."/>
            <person name="Salamov A."/>
            <person name="Ahrendt S.R."/>
            <person name="Lipzen A."/>
            <person name="Sullivan W."/>
            <person name="Andreopoulos W.B."/>
            <person name="Clum A."/>
            <person name="Lindquist E."/>
            <person name="Daum C."/>
            <person name="Ramamoorthy G.K."/>
            <person name="Gryganskyi A."/>
            <person name="Culley D."/>
            <person name="Magnuson J.K."/>
            <person name="James T.Y."/>
            <person name="O'Malley M.A."/>
            <person name="Stajich J.E."/>
            <person name="Spatafora J.W."/>
            <person name="Visel A."/>
            <person name="Grigoriev I.V."/>
        </authorList>
    </citation>
    <scope>NUCLEOTIDE SEQUENCE [LARGE SCALE GENOMIC DNA]</scope>
    <source>
        <strain evidence="2 3">CBS 931.73</strain>
    </source>
</reference>
<protein>
    <submittedName>
        <fullName evidence="2">Uncharacterized protein</fullName>
    </submittedName>
</protein>
<dbReference type="Proteomes" id="UP000193498">
    <property type="component" value="Unassembled WGS sequence"/>
</dbReference>
<evidence type="ECO:0000313" key="3">
    <source>
        <dbReference type="Proteomes" id="UP000193498"/>
    </source>
</evidence>
<evidence type="ECO:0000256" key="1">
    <source>
        <dbReference type="SAM" id="MobiDB-lite"/>
    </source>
</evidence>
<comment type="caution">
    <text evidence="2">The sequence shown here is derived from an EMBL/GenBank/DDBJ whole genome shotgun (WGS) entry which is preliminary data.</text>
</comment>
<dbReference type="EMBL" id="MCFE01000276">
    <property type="protein sequence ID" value="ORX92433.1"/>
    <property type="molecule type" value="Genomic_DNA"/>
</dbReference>
<gene>
    <name evidence="2" type="ORF">K493DRAFT_303335</name>
</gene>
<dbReference type="InParanoid" id="A0A1Y1Y358"/>
<accession>A0A1Y1Y358</accession>
<organism evidence="2 3">
    <name type="scientific">Basidiobolus meristosporus CBS 931.73</name>
    <dbReference type="NCBI Taxonomy" id="1314790"/>
    <lineage>
        <taxon>Eukaryota</taxon>
        <taxon>Fungi</taxon>
        <taxon>Fungi incertae sedis</taxon>
        <taxon>Zoopagomycota</taxon>
        <taxon>Entomophthoromycotina</taxon>
        <taxon>Basidiobolomycetes</taxon>
        <taxon>Basidiobolales</taxon>
        <taxon>Basidiobolaceae</taxon>
        <taxon>Basidiobolus</taxon>
    </lineage>
</organism>
<keyword evidence="3" id="KW-1185">Reference proteome</keyword>
<evidence type="ECO:0000313" key="2">
    <source>
        <dbReference type="EMBL" id="ORX92433.1"/>
    </source>
</evidence>
<sequence>MRPQWHKHWLKALRTLRLWHGREMFGGNEIVDVFGRTTPKHDCREIHIGNFQDGAFGMGWDTVTGILALGAVNGAITGTDTYQIGAMLFLRPLGCYYAGPLKPRRCCPHQSVLRNSRLAGYSTEISHQSSNHKDQRHTNGSANQIGAHFSCQKCPQILKPVPSGESVAQ</sequence>
<feature type="region of interest" description="Disordered" evidence="1">
    <location>
        <begin position="123"/>
        <end position="142"/>
    </location>
</feature>
<proteinExistence type="predicted"/>
<name>A0A1Y1Y358_9FUNG</name>
<dbReference type="AlphaFoldDB" id="A0A1Y1Y358"/>